<feature type="compositionally biased region" description="Basic and acidic residues" evidence="14">
    <location>
        <begin position="550"/>
        <end position="586"/>
    </location>
</feature>
<dbReference type="PROSITE" id="PS51192">
    <property type="entry name" value="HELICASE_ATP_BIND_1"/>
    <property type="match status" value="1"/>
</dbReference>
<dbReference type="InterPro" id="IPR027417">
    <property type="entry name" value="P-loop_NTPase"/>
</dbReference>
<dbReference type="PROSITE" id="PS00039">
    <property type="entry name" value="DEAD_ATP_HELICASE"/>
    <property type="match status" value="1"/>
</dbReference>
<keyword evidence="9" id="KW-0175">Coiled coil</keyword>
<dbReference type="GO" id="GO:0005730">
    <property type="term" value="C:nucleolus"/>
    <property type="evidence" value="ECO:0007669"/>
    <property type="project" value="UniProtKB-SubCell"/>
</dbReference>
<gene>
    <name evidence="17" type="ORF">METBISCDRAFT_16722</name>
</gene>
<comment type="subcellular location">
    <subcellularLocation>
        <location evidence="1">Nucleus</location>
        <location evidence="1">Nucleolus</location>
    </subcellularLocation>
</comment>
<evidence type="ECO:0000313" key="17">
    <source>
        <dbReference type="EMBL" id="RKP30279.1"/>
    </source>
</evidence>
<dbReference type="InterPro" id="IPR001650">
    <property type="entry name" value="Helicase_C-like"/>
</dbReference>
<dbReference type="SMART" id="SM00487">
    <property type="entry name" value="DEXDc"/>
    <property type="match status" value="1"/>
</dbReference>
<dbReference type="EMBL" id="ML004462">
    <property type="protein sequence ID" value="RKP30279.1"/>
    <property type="molecule type" value="Genomic_DNA"/>
</dbReference>
<evidence type="ECO:0000256" key="12">
    <source>
        <dbReference type="RuleBase" id="RU000492"/>
    </source>
</evidence>
<keyword evidence="6 12" id="KW-0347">Helicase</keyword>
<evidence type="ECO:0000256" key="3">
    <source>
        <dbReference type="ARBA" id="ARBA00022552"/>
    </source>
</evidence>
<dbReference type="GO" id="GO:0016887">
    <property type="term" value="F:ATP hydrolysis activity"/>
    <property type="evidence" value="ECO:0007669"/>
    <property type="project" value="RHEA"/>
</dbReference>
<accession>A0A4V1J2Z5</accession>
<keyword evidence="7 12" id="KW-0067">ATP-binding</keyword>
<evidence type="ECO:0000256" key="9">
    <source>
        <dbReference type="ARBA" id="ARBA00023054"/>
    </source>
</evidence>
<keyword evidence="2" id="KW-0690">Ribosome biogenesis</keyword>
<dbReference type="Proteomes" id="UP000268321">
    <property type="component" value="Unassembled WGS sequence"/>
</dbReference>
<evidence type="ECO:0000256" key="1">
    <source>
        <dbReference type="ARBA" id="ARBA00004604"/>
    </source>
</evidence>
<dbReference type="InterPro" id="IPR056330">
    <property type="entry name" value="CTT_SPB4"/>
</dbReference>
<keyword evidence="5 12" id="KW-0378">Hydrolase</keyword>
<keyword evidence="8 13" id="KW-0694">RNA-binding</keyword>
<keyword evidence="4 12" id="KW-0547">Nucleotide-binding</keyword>
<keyword evidence="18" id="KW-1185">Reference proteome</keyword>
<dbReference type="InterPro" id="IPR025313">
    <property type="entry name" value="SPB4-like_CTE"/>
</dbReference>
<evidence type="ECO:0000256" key="14">
    <source>
        <dbReference type="SAM" id="MobiDB-lite"/>
    </source>
</evidence>
<dbReference type="PROSITE" id="PS51194">
    <property type="entry name" value="HELICASE_CTER"/>
    <property type="match status" value="1"/>
</dbReference>
<dbReference type="AlphaFoldDB" id="A0A4V1J2Z5"/>
<evidence type="ECO:0000256" key="5">
    <source>
        <dbReference type="ARBA" id="ARBA00022801"/>
    </source>
</evidence>
<reference evidence="18" key="1">
    <citation type="journal article" date="2018" name="Nat. Microbiol.">
        <title>Leveraging single-cell genomics to expand the fungal tree of life.</title>
        <authorList>
            <person name="Ahrendt S.R."/>
            <person name="Quandt C.A."/>
            <person name="Ciobanu D."/>
            <person name="Clum A."/>
            <person name="Salamov A."/>
            <person name="Andreopoulos B."/>
            <person name="Cheng J.F."/>
            <person name="Woyke T."/>
            <person name="Pelin A."/>
            <person name="Henrissat B."/>
            <person name="Reynolds N.K."/>
            <person name="Benny G.L."/>
            <person name="Smith M.E."/>
            <person name="James T.Y."/>
            <person name="Grigoriev I.V."/>
        </authorList>
    </citation>
    <scope>NUCLEOTIDE SEQUENCE [LARGE SCALE GENOMIC DNA]</scope>
    <source>
        <strain evidence="18">Baker2002</strain>
    </source>
</reference>
<protein>
    <recommendedName>
        <fullName evidence="13">ATP-dependent RNA helicase</fullName>
        <ecNumber evidence="13">3.6.4.13</ecNumber>
    </recommendedName>
</protein>
<dbReference type="GO" id="GO:0005524">
    <property type="term" value="F:ATP binding"/>
    <property type="evidence" value="ECO:0007669"/>
    <property type="project" value="UniProtKB-UniRule"/>
</dbReference>
<dbReference type="SMART" id="SM00490">
    <property type="entry name" value="HELICc"/>
    <property type="match status" value="1"/>
</dbReference>
<feature type="domain" description="Helicase ATP-binding" evidence="15">
    <location>
        <begin position="37"/>
        <end position="227"/>
    </location>
</feature>
<comment type="domain">
    <text evidence="13">The Q motif is unique to and characteristic of the DEAD box family of RNA helicases and controls ATP binding and hydrolysis.</text>
</comment>
<dbReference type="InterPro" id="IPR014001">
    <property type="entry name" value="Helicase_ATP-bd"/>
</dbReference>
<dbReference type="Pfam" id="PF00270">
    <property type="entry name" value="DEAD"/>
    <property type="match status" value="1"/>
</dbReference>
<keyword evidence="10" id="KW-0539">Nucleus</keyword>
<dbReference type="SUPFAM" id="SSF52540">
    <property type="entry name" value="P-loop containing nucleoside triphosphate hydrolases"/>
    <property type="match status" value="1"/>
</dbReference>
<feature type="domain" description="Helicase C-terminal" evidence="16">
    <location>
        <begin position="254"/>
        <end position="422"/>
    </location>
</feature>
<evidence type="ECO:0000256" key="10">
    <source>
        <dbReference type="ARBA" id="ARBA00023242"/>
    </source>
</evidence>
<dbReference type="Pfam" id="PF13959">
    <property type="entry name" value="CTE_SPB4"/>
    <property type="match status" value="1"/>
</dbReference>
<dbReference type="GO" id="GO:0006364">
    <property type="term" value="P:rRNA processing"/>
    <property type="evidence" value="ECO:0007669"/>
    <property type="project" value="UniProtKB-KW"/>
</dbReference>
<dbReference type="Pfam" id="PF00271">
    <property type="entry name" value="Helicase_C"/>
    <property type="match status" value="1"/>
</dbReference>
<sequence length="604" mass="68039">MSSLHWDNLQPFLHSWLCEALVSLGYPAMTPVQASAIPLFSRNKDVIVESVTGSGKTLSFVVPVLQHVSNRLYGAEGETPEPVKKGHFLAVVVAPTRELASQIKDVFDRVVLFLPEDKIPIRTQLVVGLLTSTRANLEQLLLSRSQIVVGTPGRLVEILASTKMSCASVEIAVLDEADRLLDVSFEADVERILKMLPKQRRTGLYSATLSAAGDRVFRTGMLNPVRISVNSKTRASAAPASLSIQYMLVDAERKLSAFLLLVQEYKFRKCIAYFSTCASVKLFHVLLTKVADVCGVRFLCLHGQMNTPLRMKTLQKFADGDARETKHVLMTTDVAARGIDVPDVDLVVQLDPPSDPDMFVHRCGRTGRANKSGRALVFLNKGSTEEDYVDFMQVKNVAMTPMPEVADDALHHNLYANVKTFMLDDRARHEAAVKAYVGYVRHYQKHVAATIFRLQSLDYLAVARMYGLLRLPKMPETRHIPPERMPEDGWLTETVLDMDKYAYADPSKEQKRLDTMEETRAKVARDAKMRKALRKKNEAWLSKAETMNAKAERREKMQRKRDALQKQIMDESSDHDTQTDWKDMVRQNKKQKTAPATQGMFDDL</sequence>
<feature type="region of interest" description="Disordered" evidence="14">
    <location>
        <begin position="545"/>
        <end position="604"/>
    </location>
</feature>
<evidence type="ECO:0000256" key="6">
    <source>
        <dbReference type="ARBA" id="ARBA00022806"/>
    </source>
</evidence>
<dbReference type="Pfam" id="PF23681">
    <property type="entry name" value="CTT_SPB4"/>
    <property type="match status" value="1"/>
</dbReference>
<evidence type="ECO:0000256" key="13">
    <source>
        <dbReference type="RuleBase" id="RU365068"/>
    </source>
</evidence>
<organism evidence="17 18">
    <name type="scientific">Metschnikowia bicuspidata</name>
    <dbReference type="NCBI Taxonomy" id="27322"/>
    <lineage>
        <taxon>Eukaryota</taxon>
        <taxon>Fungi</taxon>
        <taxon>Dikarya</taxon>
        <taxon>Ascomycota</taxon>
        <taxon>Saccharomycotina</taxon>
        <taxon>Pichiomycetes</taxon>
        <taxon>Metschnikowiaceae</taxon>
        <taxon>Metschnikowia</taxon>
    </lineage>
</organism>
<dbReference type="Gene3D" id="3.40.50.300">
    <property type="entry name" value="P-loop containing nucleotide triphosphate hydrolases"/>
    <property type="match status" value="2"/>
</dbReference>
<evidence type="ECO:0000259" key="16">
    <source>
        <dbReference type="PROSITE" id="PS51194"/>
    </source>
</evidence>
<evidence type="ECO:0000256" key="2">
    <source>
        <dbReference type="ARBA" id="ARBA00022517"/>
    </source>
</evidence>
<comment type="similarity">
    <text evidence="11">Belongs to the DEAD box helicase family. DDX55/SPB4 subfamily.</text>
</comment>
<evidence type="ECO:0000256" key="8">
    <source>
        <dbReference type="ARBA" id="ARBA00022884"/>
    </source>
</evidence>
<keyword evidence="3" id="KW-0698">rRNA processing</keyword>
<evidence type="ECO:0000313" key="18">
    <source>
        <dbReference type="Proteomes" id="UP000268321"/>
    </source>
</evidence>
<evidence type="ECO:0000256" key="4">
    <source>
        <dbReference type="ARBA" id="ARBA00022741"/>
    </source>
</evidence>
<dbReference type="SMART" id="SM01178">
    <property type="entry name" value="DUF4217"/>
    <property type="match status" value="1"/>
</dbReference>
<proteinExistence type="inferred from homology"/>
<dbReference type="InterPro" id="IPR000629">
    <property type="entry name" value="RNA-helicase_DEAD-box_CS"/>
</dbReference>
<dbReference type="CDD" id="cd18787">
    <property type="entry name" value="SF2_C_DEAD"/>
    <property type="match status" value="1"/>
</dbReference>
<dbReference type="OrthoDB" id="7396459at2759"/>
<dbReference type="InterPro" id="IPR011545">
    <property type="entry name" value="DEAD/DEAH_box_helicase_dom"/>
</dbReference>
<evidence type="ECO:0000256" key="11">
    <source>
        <dbReference type="ARBA" id="ARBA00038002"/>
    </source>
</evidence>
<dbReference type="GO" id="GO:0003723">
    <property type="term" value="F:RNA binding"/>
    <property type="evidence" value="ECO:0007669"/>
    <property type="project" value="UniProtKB-UniRule"/>
</dbReference>
<dbReference type="GO" id="GO:0003724">
    <property type="term" value="F:RNA helicase activity"/>
    <property type="evidence" value="ECO:0007669"/>
    <property type="project" value="UniProtKB-EC"/>
</dbReference>
<dbReference type="PANTHER" id="PTHR24031">
    <property type="entry name" value="RNA HELICASE"/>
    <property type="match status" value="1"/>
</dbReference>
<evidence type="ECO:0000256" key="7">
    <source>
        <dbReference type="ARBA" id="ARBA00022840"/>
    </source>
</evidence>
<evidence type="ECO:0000259" key="15">
    <source>
        <dbReference type="PROSITE" id="PS51192"/>
    </source>
</evidence>
<name>A0A4V1J2Z5_9ASCO</name>
<comment type="catalytic activity">
    <reaction evidence="13">
        <text>ATP + H2O = ADP + phosphate + H(+)</text>
        <dbReference type="Rhea" id="RHEA:13065"/>
        <dbReference type="ChEBI" id="CHEBI:15377"/>
        <dbReference type="ChEBI" id="CHEBI:15378"/>
        <dbReference type="ChEBI" id="CHEBI:30616"/>
        <dbReference type="ChEBI" id="CHEBI:43474"/>
        <dbReference type="ChEBI" id="CHEBI:456216"/>
        <dbReference type="EC" id="3.6.4.13"/>
    </reaction>
</comment>
<dbReference type="CDD" id="cd17960">
    <property type="entry name" value="DEADc_DDX55"/>
    <property type="match status" value="1"/>
</dbReference>
<comment type="function">
    <text evidence="13">RNA helicase.</text>
</comment>
<dbReference type="EC" id="3.6.4.13" evidence="13"/>